<evidence type="ECO:0000259" key="1">
    <source>
        <dbReference type="PROSITE" id="PS50106"/>
    </source>
</evidence>
<proteinExistence type="predicted"/>
<dbReference type="AlphaFoldDB" id="A0A7S0EUC5"/>
<gene>
    <name evidence="2" type="ORF">HPHI1048_LOCUS16471</name>
</gene>
<dbReference type="Gene3D" id="2.30.42.10">
    <property type="match status" value="1"/>
</dbReference>
<dbReference type="SUPFAM" id="SSF50156">
    <property type="entry name" value="PDZ domain-like"/>
    <property type="match status" value="1"/>
</dbReference>
<dbReference type="EMBL" id="HBEO01024464">
    <property type="protein sequence ID" value="CAD8495122.1"/>
    <property type="molecule type" value="Transcribed_RNA"/>
</dbReference>
<evidence type="ECO:0000313" key="2">
    <source>
        <dbReference type="EMBL" id="CAD8495122.1"/>
    </source>
</evidence>
<dbReference type="InterPro" id="IPR036034">
    <property type="entry name" value="PDZ_sf"/>
</dbReference>
<dbReference type="SMART" id="SM00228">
    <property type="entry name" value="PDZ"/>
    <property type="match status" value="1"/>
</dbReference>
<dbReference type="Pfam" id="PF17820">
    <property type="entry name" value="PDZ_6"/>
    <property type="match status" value="1"/>
</dbReference>
<sequence>MWKTLRSMIVGDSEPYGVGLVLREAEDGSFVVSSLVPDSPADECGSIALGDVLYEVDGRSLYRADKAEVMKATLGPPGSRVVLGFKRGLRYERDEVFRVTMVRRAVKGAGQVTRLKVVAQ</sequence>
<dbReference type="InterPro" id="IPR001478">
    <property type="entry name" value="PDZ"/>
</dbReference>
<protein>
    <recommendedName>
        <fullName evidence="1">PDZ domain-containing protein</fullName>
    </recommendedName>
</protein>
<reference evidence="2" key="1">
    <citation type="submission" date="2021-01" db="EMBL/GenBank/DDBJ databases">
        <authorList>
            <person name="Corre E."/>
            <person name="Pelletier E."/>
            <person name="Niang G."/>
            <person name="Scheremetjew M."/>
            <person name="Finn R."/>
            <person name="Kale V."/>
            <person name="Holt S."/>
            <person name="Cochrane G."/>
            <person name="Meng A."/>
            <person name="Brown T."/>
            <person name="Cohen L."/>
        </authorList>
    </citation>
    <scope>NUCLEOTIDE SEQUENCE</scope>
    <source>
        <strain evidence="2">CCMP325</strain>
    </source>
</reference>
<feature type="domain" description="PDZ" evidence="1">
    <location>
        <begin position="5"/>
        <end position="73"/>
    </location>
</feature>
<name>A0A7S0EUC5_9CRYP</name>
<dbReference type="PROSITE" id="PS50106">
    <property type="entry name" value="PDZ"/>
    <property type="match status" value="1"/>
</dbReference>
<dbReference type="InterPro" id="IPR041489">
    <property type="entry name" value="PDZ_6"/>
</dbReference>
<organism evidence="2">
    <name type="scientific">Hanusia phi</name>
    <dbReference type="NCBI Taxonomy" id="3032"/>
    <lineage>
        <taxon>Eukaryota</taxon>
        <taxon>Cryptophyceae</taxon>
        <taxon>Pyrenomonadales</taxon>
        <taxon>Geminigeraceae</taxon>
        <taxon>Hanusia</taxon>
    </lineage>
</organism>
<accession>A0A7S0EUC5</accession>